<evidence type="ECO:0000313" key="2">
    <source>
        <dbReference type="EMBL" id="CDX39695.1"/>
    </source>
</evidence>
<keyword evidence="1" id="KW-0732">Signal</keyword>
<evidence type="ECO:0000256" key="1">
    <source>
        <dbReference type="SAM" id="SignalP"/>
    </source>
</evidence>
<sequence length="138" mass="15454">MMLLRHHLRSSMTMLLAAGSAQEMAVAGACHPARSRQMTVMNATGALRLFRQIDAEQDFDHLAPVRAVVGRIKQARIELDVLAIVFGQFVCGRRGLIKRFDHLWPHISEVKARILPIQLSQGARFRSIRRCDLGIVAS</sequence>
<dbReference type="AlphaFoldDB" id="A0A090GMX3"/>
<dbReference type="EMBL" id="CCNB01000019">
    <property type="protein sequence ID" value="CDX39695.1"/>
    <property type="molecule type" value="Genomic_DNA"/>
</dbReference>
<evidence type="ECO:0000313" key="3">
    <source>
        <dbReference type="Proteomes" id="UP000046373"/>
    </source>
</evidence>
<evidence type="ECO:0008006" key="4">
    <source>
        <dbReference type="Google" id="ProtNLM"/>
    </source>
</evidence>
<protein>
    <recommendedName>
        <fullName evidence="4">Transposase</fullName>
    </recommendedName>
</protein>
<reference evidence="2 3" key="1">
    <citation type="submission" date="2014-08" db="EMBL/GenBank/DDBJ databases">
        <authorList>
            <person name="Moulin Lionel"/>
        </authorList>
    </citation>
    <scope>NUCLEOTIDE SEQUENCE [LARGE SCALE GENOMIC DNA]</scope>
</reference>
<organism evidence="2 3">
    <name type="scientific">Mesorhizobium plurifarium</name>
    <dbReference type="NCBI Taxonomy" id="69974"/>
    <lineage>
        <taxon>Bacteria</taxon>
        <taxon>Pseudomonadati</taxon>
        <taxon>Pseudomonadota</taxon>
        <taxon>Alphaproteobacteria</taxon>
        <taxon>Hyphomicrobiales</taxon>
        <taxon>Phyllobacteriaceae</taxon>
        <taxon>Mesorhizobium</taxon>
    </lineage>
</organism>
<gene>
    <name evidence="2" type="ORF">MPLDJ20_260089</name>
</gene>
<proteinExistence type="predicted"/>
<name>A0A090GMX3_MESPL</name>
<dbReference type="Proteomes" id="UP000046373">
    <property type="component" value="Unassembled WGS sequence"/>
</dbReference>
<accession>A0A090GMX3</accession>
<feature type="signal peptide" evidence="1">
    <location>
        <begin position="1"/>
        <end position="25"/>
    </location>
</feature>
<feature type="chain" id="PRO_5001856831" description="Transposase" evidence="1">
    <location>
        <begin position="26"/>
        <end position="138"/>
    </location>
</feature>